<keyword evidence="2" id="KW-1185">Reference proteome</keyword>
<dbReference type="Proteomes" id="UP000012371">
    <property type="component" value="Unassembled WGS sequence"/>
</dbReference>
<protein>
    <submittedName>
        <fullName evidence="1">Uncharacterized protein</fullName>
    </submittedName>
</protein>
<evidence type="ECO:0000313" key="2">
    <source>
        <dbReference type="Proteomes" id="UP000012371"/>
    </source>
</evidence>
<organism evidence="1 2">
    <name type="scientific">Leptospira terpstrae serovar Hualin str. LT 11-33 = ATCC 700639</name>
    <dbReference type="NCBI Taxonomy" id="1257025"/>
    <lineage>
        <taxon>Bacteria</taxon>
        <taxon>Pseudomonadati</taxon>
        <taxon>Spirochaetota</taxon>
        <taxon>Spirochaetia</taxon>
        <taxon>Leptospirales</taxon>
        <taxon>Leptospiraceae</taxon>
        <taxon>Leptospira</taxon>
    </lineage>
</organism>
<proteinExistence type="predicted"/>
<reference evidence="1" key="1">
    <citation type="submission" date="2013-03" db="EMBL/GenBank/DDBJ databases">
        <authorList>
            <person name="Harkins D.M."/>
            <person name="Durkin A.S."/>
            <person name="Brinkac L.M."/>
            <person name="Haft D.H."/>
            <person name="Selengut J.D."/>
            <person name="Sanka R."/>
            <person name="DePew J."/>
            <person name="Purushe J."/>
            <person name="Hartskeerl R.A."/>
            <person name="Ahmed A."/>
            <person name="van der Linden H."/>
            <person name="Goris M.G.A."/>
            <person name="Vinetz J.M."/>
            <person name="Sutton G.G."/>
            <person name="Nierman W.C."/>
            <person name="Fouts D.E."/>
        </authorList>
    </citation>
    <scope>NUCLEOTIDE SEQUENCE [LARGE SCALE GENOMIC DNA]</scope>
    <source>
        <strain evidence="1">LT 11-33</strain>
    </source>
</reference>
<accession>N1VJZ6</accession>
<dbReference type="EMBL" id="AOGW02000018">
    <property type="protein sequence ID" value="EMY60069.1"/>
    <property type="molecule type" value="Genomic_DNA"/>
</dbReference>
<name>N1VJZ6_9LEPT</name>
<dbReference type="STRING" id="1257025.LEP1GSC203_0858"/>
<evidence type="ECO:0000313" key="1">
    <source>
        <dbReference type="EMBL" id="EMY60069.1"/>
    </source>
</evidence>
<gene>
    <name evidence="1" type="ORF">LEP1GSC203_0858</name>
</gene>
<dbReference type="AlphaFoldDB" id="N1VJZ6"/>
<comment type="caution">
    <text evidence="1">The sequence shown here is derived from an EMBL/GenBank/DDBJ whole genome shotgun (WGS) entry which is preliminary data.</text>
</comment>
<sequence>MTTEGLKPISCKPRTKPVWAKKPKNADFKHRAEYFLGKKSSIISFC</sequence>